<dbReference type="PANTHER" id="PTHR10380">
    <property type="entry name" value="CUTICLE PROTEIN"/>
    <property type="match status" value="1"/>
</dbReference>
<gene>
    <name evidence="4" type="primary">LOC107065330</name>
</gene>
<evidence type="ECO:0000313" key="4">
    <source>
        <dbReference type="RefSeq" id="XP_015174407.1"/>
    </source>
</evidence>
<keyword evidence="1" id="KW-0193">Cuticle</keyword>
<feature type="signal peptide" evidence="2">
    <location>
        <begin position="1"/>
        <end position="27"/>
    </location>
</feature>
<proteinExistence type="predicted"/>
<evidence type="ECO:0000313" key="3">
    <source>
        <dbReference type="Proteomes" id="UP000694924"/>
    </source>
</evidence>
<dbReference type="Proteomes" id="UP000694924">
    <property type="component" value="Unplaced"/>
</dbReference>
<dbReference type="PRINTS" id="PR00947">
    <property type="entry name" value="CUTICLE"/>
</dbReference>
<dbReference type="InterPro" id="IPR050468">
    <property type="entry name" value="Cuticle_Struct_Prot"/>
</dbReference>
<keyword evidence="3" id="KW-1185">Reference proteome</keyword>
<dbReference type="PANTHER" id="PTHR10380:SF196">
    <property type="entry name" value="CUTICULAR PROTEIN 72EA"/>
    <property type="match status" value="1"/>
</dbReference>
<feature type="chain" id="PRO_5045429342" evidence="2">
    <location>
        <begin position="28"/>
        <end position="215"/>
    </location>
</feature>
<accession>A0ABM1I2H0</accession>
<name>A0ABM1I2H0_POLDO</name>
<organism evidence="3 4">
    <name type="scientific">Polistes dominula</name>
    <name type="common">European paper wasp</name>
    <name type="synonym">Vespa dominula</name>
    <dbReference type="NCBI Taxonomy" id="743375"/>
    <lineage>
        <taxon>Eukaryota</taxon>
        <taxon>Metazoa</taxon>
        <taxon>Ecdysozoa</taxon>
        <taxon>Arthropoda</taxon>
        <taxon>Hexapoda</taxon>
        <taxon>Insecta</taxon>
        <taxon>Pterygota</taxon>
        <taxon>Neoptera</taxon>
        <taxon>Endopterygota</taxon>
        <taxon>Hymenoptera</taxon>
        <taxon>Apocrita</taxon>
        <taxon>Aculeata</taxon>
        <taxon>Vespoidea</taxon>
        <taxon>Vespidae</taxon>
        <taxon>Polistinae</taxon>
        <taxon>Polistini</taxon>
        <taxon>Polistes</taxon>
    </lineage>
</organism>
<dbReference type="GeneID" id="107065330"/>
<keyword evidence="2" id="KW-0732">Signal</keyword>
<dbReference type="PROSITE" id="PS51155">
    <property type="entry name" value="CHIT_BIND_RR_2"/>
    <property type="match status" value="1"/>
</dbReference>
<evidence type="ECO:0000256" key="2">
    <source>
        <dbReference type="SAM" id="SignalP"/>
    </source>
</evidence>
<protein>
    <submittedName>
        <fullName evidence="4">Uncharacterized protein LOC107065330 isoform X1</fullName>
    </submittedName>
</protein>
<dbReference type="Pfam" id="PF00379">
    <property type="entry name" value="Chitin_bind_4"/>
    <property type="match status" value="1"/>
</dbReference>
<sequence>MLVIQSKMKVTFLTCLLCCLSLRKSLGQSTNNILLGYQDSFGQYSFGYSTLNSARSEVKTVDGTIRGTYSYIDDKGMIQSTEYIADDNGFRVVATNLPQAPLPVQDTPEVIAARKDHLNAFLIAQQMAENDQDKNVYDNLESVIVDKEGIILTKDNQEINTKETENVLSSIDNNNATKINPLPVPVFKISFGNQILEPTDKTIPPANKVISKNIF</sequence>
<reference evidence="4" key="1">
    <citation type="submission" date="2025-08" db="UniProtKB">
        <authorList>
            <consortium name="RefSeq"/>
        </authorList>
    </citation>
    <scope>IDENTIFICATION</scope>
    <source>
        <tissue evidence="4">Whole body</tissue>
    </source>
</reference>
<evidence type="ECO:0000256" key="1">
    <source>
        <dbReference type="PROSITE-ProRule" id="PRU00497"/>
    </source>
</evidence>
<dbReference type="InterPro" id="IPR000618">
    <property type="entry name" value="Insect_cuticle"/>
</dbReference>
<dbReference type="RefSeq" id="XP_015174407.1">
    <property type="nucleotide sequence ID" value="XM_015318921.1"/>
</dbReference>